<organism evidence="1 2">
    <name type="scientific">Oceanispirochaeta crateris</name>
    <dbReference type="NCBI Taxonomy" id="2518645"/>
    <lineage>
        <taxon>Bacteria</taxon>
        <taxon>Pseudomonadati</taxon>
        <taxon>Spirochaetota</taxon>
        <taxon>Spirochaetia</taxon>
        <taxon>Spirochaetales</taxon>
        <taxon>Spirochaetaceae</taxon>
        <taxon>Oceanispirochaeta</taxon>
    </lineage>
</organism>
<proteinExistence type="predicted"/>
<dbReference type="Proteomes" id="UP000324209">
    <property type="component" value="Chromosome"/>
</dbReference>
<dbReference type="KEGG" id="ock:EXM22_02855"/>
<dbReference type="EMBL" id="CP036150">
    <property type="protein sequence ID" value="QEN09846.1"/>
    <property type="molecule type" value="Genomic_DNA"/>
</dbReference>
<keyword evidence="2" id="KW-1185">Reference proteome</keyword>
<dbReference type="OrthoDB" id="338787at2"/>
<evidence type="ECO:0000313" key="2">
    <source>
        <dbReference type="Proteomes" id="UP000324209"/>
    </source>
</evidence>
<accession>A0A5C1QTE5</accession>
<evidence type="ECO:0000313" key="1">
    <source>
        <dbReference type="EMBL" id="QEN09846.1"/>
    </source>
</evidence>
<dbReference type="AlphaFoldDB" id="A0A5C1QTE5"/>
<gene>
    <name evidence="1" type="ORF">EXM22_02855</name>
</gene>
<protein>
    <recommendedName>
        <fullName evidence="3">Transposase</fullName>
    </recommendedName>
</protein>
<sequence>MALSEEPGRTAHSVEQSLGIANGLIGNWKRQLSTNGN</sequence>
<evidence type="ECO:0008006" key="3">
    <source>
        <dbReference type="Google" id="ProtNLM"/>
    </source>
</evidence>
<name>A0A5C1QTE5_9SPIO</name>
<reference evidence="1 2" key="1">
    <citation type="submission" date="2019-02" db="EMBL/GenBank/DDBJ databases">
        <title>Complete Genome Sequence and Methylome Analysis of free living Spirochaetas.</title>
        <authorList>
            <person name="Fomenkov A."/>
            <person name="Dubinina G."/>
            <person name="Leshcheva N."/>
            <person name="Mikheeva N."/>
            <person name="Grabovich M."/>
            <person name="Vincze T."/>
            <person name="Roberts R.J."/>
        </authorList>
    </citation>
    <scope>NUCLEOTIDE SEQUENCE [LARGE SCALE GENOMIC DNA]</scope>
    <source>
        <strain evidence="1 2">K2</strain>
    </source>
</reference>